<feature type="compositionally biased region" description="Basic and acidic residues" evidence="1">
    <location>
        <begin position="916"/>
        <end position="927"/>
    </location>
</feature>
<comment type="caution">
    <text evidence="2">The sequence shown here is derived from an EMBL/GenBank/DDBJ whole genome shotgun (WGS) entry which is preliminary data.</text>
</comment>
<feature type="compositionally biased region" description="Basic and acidic residues" evidence="1">
    <location>
        <begin position="888"/>
        <end position="903"/>
    </location>
</feature>
<organism evidence="2 3">
    <name type="scientific">Cochliobolus sativus</name>
    <name type="common">Common root rot and spot blotch fungus</name>
    <name type="synonym">Bipolaris sorokiniana</name>
    <dbReference type="NCBI Taxonomy" id="45130"/>
    <lineage>
        <taxon>Eukaryota</taxon>
        <taxon>Fungi</taxon>
        <taxon>Dikarya</taxon>
        <taxon>Ascomycota</taxon>
        <taxon>Pezizomycotina</taxon>
        <taxon>Dothideomycetes</taxon>
        <taxon>Pleosporomycetidae</taxon>
        <taxon>Pleosporales</taxon>
        <taxon>Pleosporineae</taxon>
        <taxon>Pleosporaceae</taxon>
        <taxon>Bipolaris</taxon>
    </lineage>
</organism>
<dbReference type="EMBL" id="WNKQ01000025">
    <property type="protein sequence ID" value="KAF5844286.1"/>
    <property type="molecule type" value="Genomic_DNA"/>
</dbReference>
<name>A0A8H5Z6F3_COCSA</name>
<proteinExistence type="predicted"/>
<evidence type="ECO:0000256" key="1">
    <source>
        <dbReference type="SAM" id="MobiDB-lite"/>
    </source>
</evidence>
<feature type="compositionally biased region" description="Low complexity" evidence="1">
    <location>
        <begin position="931"/>
        <end position="940"/>
    </location>
</feature>
<dbReference type="Proteomes" id="UP000624244">
    <property type="component" value="Unassembled WGS sequence"/>
</dbReference>
<sequence>MARMNHEDEWRLLLEDPLMVSPLMISNMISIEPSTADSPNPAPDSVVFYIRTFSIRVRDLKDVCTAMLHDGYDTNPRIFVWVERMIDLSDNAYVTLRYCGQSKNSPWSRHVSDIYSKSLHNFLAQFLKTVGMICSEVLKTSTVHTVIKATMNIPPATNISNLREQVLIALFGDGVLNTEVGGKDIVILVDGDRQLFNALETDTLKLLQHTRKCPASILSKISEYSKAVRKYVEDHSTTTTGKEKHVFSDKTEQTITRQGTPRVLSDDSAIIVSLGTDIGESHGVDGSTFFDADIRAAEIIGHVYNHLGFWETGVLSQSFDPTLTKRLAKENCLPFVDVFPWFVKHKDDYEMAGHFTAVYMNAVKPFIVLAYGVLPTYVATNNFKSFTLNDYESDKTAERRRFGHGHWVKNIMGIPQLASFNSGTGSTVGKECVVLPSCHPGLLGHVGIRKEKLTRLLVMISGLAWSAATLAIQLDRDEPSLTRKQKCNKIIGSLASKLKKNTMFGQAFQRAKEEYILANVAWSQGKLTRQDVGVIRAPNRKLLPGKVDRSSSSRIKQEAEILRDIGSSFEVVITEEPWDGAGGKDRTRFRLTWKEDDDQEWSIAPVILPANVFPTEENDKRFLCYTPTGIDICNNAGLSLGDRKPFANGATKSETIPIASLVITLSEQANAATFFEHWEELTGMSIGDILRSSPTSTNVPSGHETYYPASFFANSKSKRALPFTSATLSAQGYDIYLNKVKKDLPAFPGDLLWLIDRFLSDKFPEGGELDLINASIHGNSVYKHIATFCSKAKYKYHPHFRTFLALASMAEMGLDERNVSSYALTLAAEILRGPFVSRKSKTANIKVEGQNRSASRFVLTIKKDRPENVIHQEDEPELEQDVEVLDDLTDKEGDLTTDDRESMMDEGEDVGQIMERGMKRGRDVHDDDNGEGSSKAASKAVKGKKDLDTTKVTS</sequence>
<feature type="compositionally biased region" description="Basic and acidic residues" evidence="1">
    <location>
        <begin position="943"/>
        <end position="954"/>
    </location>
</feature>
<dbReference type="AlphaFoldDB" id="A0A8H5Z6F3"/>
<protein>
    <submittedName>
        <fullName evidence="2">Uncharacterized protein</fullName>
    </submittedName>
</protein>
<evidence type="ECO:0000313" key="3">
    <source>
        <dbReference type="Proteomes" id="UP000624244"/>
    </source>
</evidence>
<feature type="region of interest" description="Disordered" evidence="1">
    <location>
        <begin position="887"/>
        <end position="954"/>
    </location>
</feature>
<accession>A0A8H5Z6F3</accession>
<reference evidence="2" key="1">
    <citation type="submission" date="2019-11" db="EMBL/GenBank/DDBJ databases">
        <title>Bipolaris sorokiniana Genome sequencing.</title>
        <authorList>
            <person name="Wang H."/>
        </authorList>
    </citation>
    <scope>NUCLEOTIDE SEQUENCE</scope>
</reference>
<evidence type="ECO:0000313" key="2">
    <source>
        <dbReference type="EMBL" id="KAF5844286.1"/>
    </source>
</evidence>
<gene>
    <name evidence="2" type="ORF">GGP41_002812</name>
</gene>